<keyword evidence="6" id="KW-0418">Kinase</keyword>
<proteinExistence type="predicted"/>
<dbReference type="Proteomes" id="UP000194360">
    <property type="component" value="Unassembled WGS sequence"/>
</dbReference>
<dbReference type="EMBL" id="MIGB01000038">
    <property type="protein sequence ID" value="OSY36558.1"/>
    <property type="molecule type" value="Genomic_DNA"/>
</dbReference>
<evidence type="ECO:0000259" key="4">
    <source>
        <dbReference type="PROSITE" id="PS50112"/>
    </source>
</evidence>
<feature type="compositionally biased region" description="Low complexity" evidence="3">
    <location>
        <begin position="36"/>
        <end position="45"/>
    </location>
</feature>
<accession>A0A1Y2MPZ9</accession>
<evidence type="ECO:0000256" key="2">
    <source>
        <dbReference type="SAM" id="Coils"/>
    </source>
</evidence>
<dbReference type="SMART" id="SM00086">
    <property type="entry name" value="PAC"/>
    <property type="match status" value="1"/>
</dbReference>
<dbReference type="STRING" id="2074.BG845_05325"/>
<keyword evidence="1" id="KW-0378">Hydrolase</keyword>
<dbReference type="Pfam" id="PF07228">
    <property type="entry name" value="SpoIIE"/>
    <property type="match status" value="1"/>
</dbReference>
<dbReference type="InterPro" id="IPR001932">
    <property type="entry name" value="PPM-type_phosphatase-like_dom"/>
</dbReference>
<dbReference type="GO" id="GO:0016791">
    <property type="term" value="F:phosphatase activity"/>
    <property type="evidence" value="ECO:0007669"/>
    <property type="project" value="TreeGrafter"/>
</dbReference>
<sequence length="797" mass="84858">MVVAAPEGGGLTIPAGPGGPRWAPGSRLVGVSSRYPDAGTDAAGPQPGPPPDDAVGRAVDQAVALSGGLLGDQLGEQPSRPQLPHVRGGTRVAVLMIDIERRRIVYANTTALELPGEPVALPADVREWAEIVRLTDPDGREYPDGASPLDRIAAGEQVPGEPVALHGPALVPDREGVPVDGGSGATAVTALVWITGFALADPAEGVTDTYHAGNSRALVVLLPLAGSGTRDRDRMEFLRDRAVLATEMSFTISDPHRDDDPLAWVNPSFERLTGYPLDEVIGRNCRFLQGPNTDRGAVARIARALRERRPVTEVLLNYRRDGTAFWNQISVSPVLDGDGRLVNFVGVQSDVTERVIVEQERRAALAEAEEARAQLRLLAEATTQMTSAFDVGDVCTRFARIAVPELADLCTVDLLDSPDGDSRRRLGVAARDASDEELLVRPGPLRTLRLEEPAAAAMRAGRPYLIGELPEDGRDAHPDDPVAAQEYERLRLRSAMVVPMLGRGRVLGLVTFHTQFPYGRRYTHRDLHLASDLAGRAGLALDNARLYEVERAAAATLQHSLLPALPEVPGMHVAARYVVGADGNQVGGDWYDVLPLPDGSVGAAVGDVVGHDLAAAAAMGQLRGVLRSYAWGGDRPGSVLDRCDQLVQGLDIAAMATAVYARLGPAAPDGSRELTYTNAGHPAPLLREPGRALVRLDAHHSPMLGAVPALGRATGPPRDEATLICAAGSLLVFYTDGLTDVAGEDADERAELLERTVAELPQDATPESVVEHVLETCRPERLDDDIALLAIRLDDHG</sequence>
<feature type="region of interest" description="Disordered" evidence="3">
    <location>
        <begin position="1"/>
        <end position="55"/>
    </location>
</feature>
<dbReference type="PROSITE" id="PS50112">
    <property type="entry name" value="PAS"/>
    <property type="match status" value="1"/>
</dbReference>
<evidence type="ECO:0000256" key="3">
    <source>
        <dbReference type="SAM" id="MobiDB-lite"/>
    </source>
</evidence>
<evidence type="ECO:0000313" key="6">
    <source>
        <dbReference type="EMBL" id="OSY36558.1"/>
    </source>
</evidence>
<name>A0A1Y2MPZ9_PSEAH</name>
<dbReference type="SMART" id="SM00065">
    <property type="entry name" value="GAF"/>
    <property type="match status" value="1"/>
</dbReference>
<dbReference type="InterPro" id="IPR052016">
    <property type="entry name" value="Bact_Sigma-Reg"/>
</dbReference>
<evidence type="ECO:0000256" key="1">
    <source>
        <dbReference type="ARBA" id="ARBA00022801"/>
    </source>
</evidence>
<feature type="coiled-coil region" evidence="2">
    <location>
        <begin position="354"/>
        <end position="385"/>
    </location>
</feature>
<dbReference type="InterPro" id="IPR000700">
    <property type="entry name" value="PAS-assoc_C"/>
</dbReference>
<dbReference type="NCBIfam" id="TIGR00229">
    <property type="entry name" value="sensory_box"/>
    <property type="match status" value="1"/>
</dbReference>
<dbReference type="InterPro" id="IPR000014">
    <property type="entry name" value="PAS"/>
</dbReference>
<keyword evidence="6" id="KW-0808">Transferase</keyword>
<dbReference type="SUPFAM" id="SSF55785">
    <property type="entry name" value="PYP-like sensor domain (PAS domain)"/>
    <property type="match status" value="1"/>
</dbReference>
<dbReference type="Pfam" id="PF01590">
    <property type="entry name" value="GAF"/>
    <property type="match status" value="1"/>
</dbReference>
<keyword evidence="2" id="KW-0175">Coiled coil</keyword>
<dbReference type="PROSITE" id="PS50113">
    <property type="entry name" value="PAC"/>
    <property type="match status" value="1"/>
</dbReference>
<dbReference type="PANTHER" id="PTHR43156:SF2">
    <property type="entry name" value="STAGE II SPORULATION PROTEIN E"/>
    <property type="match status" value="1"/>
</dbReference>
<dbReference type="AlphaFoldDB" id="A0A1Y2MPZ9"/>
<comment type="caution">
    <text evidence="6">The sequence shown here is derived from an EMBL/GenBank/DDBJ whole genome shotgun (WGS) entry which is preliminary data.</text>
</comment>
<dbReference type="SUPFAM" id="SSF55781">
    <property type="entry name" value="GAF domain-like"/>
    <property type="match status" value="1"/>
</dbReference>
<dbReference type="InterPro" id="IPR035965">
    <property type="entry name" value="PAS-like_dom_sf"/>
</dbReference>
<dbReference type="Pfam" id="PF13426">
    <property type="entry name" value="PAS_9"/>
    <property type="match status" value="1"/>
</dbReference>
<dbReference type="PANTHER" id="PTHR43156">
    <property type="entry name" value="STAGE II SPORULATION PROTEIN E-RELATED"/>
    <property type="match status" value="1"/>
</dbReference>
<dbReference type="SMART" id="SM00331">
    <property type="entry name" value="PP2C_SIG"/>
    <property type="match status" value="1"/>
</dbReference>
<feature type="domain" description="PAS" evidence="4">
    <location>
        <begin position="262"/>
        <end position="308"/>
    </location>
</feature>
<dbReference type="SUPFAM" id="SSF81606">
    <property type="entry name" value="PP2C-like"/>
    <property type="match status" value="1"/>
</dbReference>
<dbReference type="InterPro" id="IPR036457">
    <property type="entry name" value="PPM-type-like_dom_sf"/>
</dbReference>
<dbReference type="Gene3D" id="3.30.450.40">
    <property type="match status" value="1"/>
</dbReference>
<dbReference type="Gene3D" id="3.60.40.10">
    <property type="entry name" value="PPM-type phosphatase domain"/>
    <property type="match status" value="1"/>
</dbReference>
<dbReference type="GO" id="GO:0004673">
    <property type="term" value="F:protein histidine kinase activity"/>
    <property type="evidence" value="ECO:0007669"/>
    <property type="project" value="UniProtKB-EC"/>
</dbReference>
<dbReference type="InterPro" id="IPR001610">
    <property type="entry name" value="PAC"/>
</dbReference>
<evidence type="ECO:0000259" key="5">
    <source>
        <dbReference type="PROSITE" id="PS50113"/>
    </source>
</evidence>
<feature type="domain" description="PAC" evidence="5">
    <location>
        <begin position="309"/>
        <end position="363"/>
    </location>
</feature>
<feature type="compositionally biased region" description="Gly residues" evidence="3">
    <location>
        <begin position="7"/>
        <end position="19"/>
    </location>
</feature>
<dbReference type="Gene3D" id="3.30.450.20">
    <property type="entry name" value="PAS domain"/>
    <property type="match status" value="1"/>
</dbReference>
<organism evidence="6 7">
    <name type="scientific">Pseudonocardia autotrophica</name>
    <name type="common">Amycolata autotrophica</name>
    <name type="synonym">Nocardia autotrophica</name>
    <dbReference type="NCBI Taxonomy" id="2074"/>
    <lineage>
        <taxon>Bacteria</taxon>
        <taxon>Bacillati</taxon>
        <taxon>Actinomycetota</taxon>
        <taxon>Actinomycetes</taxon>
        <taxon>Pseudonocardiales</taxon>
        <taxon>Pseudonocardiaceae</taxon>
        <taxon>Pseudonocardia</taxon>
    </lineage>
</organism>
<gene>
    <name evidence="6" type="ORF">BG845_05325</name>
</gene>
<reference evidence="6 7" key="1">
    <citation type="submission" date="2016-09" db="EMBL/GenBank/DDBJ databases">
        <title>Pseudonocardia autotrophica DSM535, a candidate organism with high potential of specific P450 cytochromes.</title>
        <authorList>
            <person name="Grumaz C."/>
            <person name="Vainshtein Y."/>
            <person name="Kirstahler P."/>
            <person name="Sohn K."/>
        </authorList>
    </citation>
    <scope>NUCLEOTIDE SEQUENCE [LARGE SCALE GENOMIC DNA]</scope>
    <source>
        <strain evidence="6 7">DSM 535</strain>
    </source>
</reference>
<dbReference type="EC" id="2.7.13.3" evidence="6"/>
<keyword evidence="7" id="KW-1185">Reference proteome</keyword>
<dbReference type="CDD" id="cd00130">
    <property type="entry name" value="PAS"/>
    <property type="match status" value="1"/>
</dbReference>
<dbReference type="InterPro" id="IPR029016">
    <property type="entry name" value="GAF-like_dom_sf"/>
</dbReference>
<evidence type="ECO:0000313" key="7">
    <source>
        <dbReference type="Proteomes" id="UP000194360"/>
    </source>
</evidence>
<protein>
    <submittedName>
        <fullName evidence="6">Blue-light-activated histidine kinase</fullName>
        <ecNumber evidence="6">2.7.13.3</ecNumber>
    </submittedName>
</protein>
<dbReference type="InterPro" id="IPR003018">
    <property type="entry name" value="GAF"/>
</dbReference>